<dbReference type="GO" id="GO:0140647">
    <property type="term" value="P:P450-containing electron transport chain"/>
    <property type="evidence" value="ECO:0007669"/>
    <property type="project" value="InterPro"/>
</dbReference>
<dbReference type="PANTHER" id="PTHR23426">
    <property type="entry name" value="FERREDOXIN/ADRENODOXIN"/>
    <property type="match status" value="1"/>
</dbReference>
<dbReference type="STRING" id="44251.PDUR_17535"/>
<keyword evidence="2" id="KW-0001">2Fe-2S</keyword>
<dbReference type="InterPro" id="IPR036010">
    <property type="entry name" value="2Fe-2S_ferredoxin-like_sf"/>
</dbReference>
<dbReference type="SUPFAM" id="SSF54292">
    <property type="entry name" value="2Fe-2S ferredoxin-like"/>
    <property type="match status" value="1"/>
</dbReference>
<sequence>MKPHRGYKVVFLPEGRQTEIAGGVSLLKAARKAGVKIATRCDGKAGCLMCKVKIEDETAGGVKPPGDIERRKLGSQLNDGVRLACQAIVQGDIRVTVPEDPLKAAVRRRLEEARRGHEDELW</sequence>
<dbReference type="PROSITE" id="PS51085">
    <property type="entry name" value="2FE2S_FER_2"/>
    <property type="match status" value="1"/>
</dbReference>
<evidence type="ECO:0000256" key="2">
    <source>
        <dbReference type="ARBA" id="ARBA00022714"/>
    </source>
</evidence>
<comment type="cofactor">
    <cofactor evidence="6">
        <name>[2Fe-2S] cluster</name>
        <dbReference type="ChEBI" id="CHEBI:190135"/>
    </cofactor>
</comment>
<evidence type="ECO:0000256" key="4">
    <source>
        <dbReference type="ARBA" id="ARBA00023004"/>
    </source>
</evidence>
<dbReference type="InterPro" id="IPR001041">
    <property type="entry name" value="2Fe-2S_ferredoxin-type"/>
</dbReference>
<dbReference type="Proteomes" id="UP000029409">
    <property type="component" value="Chromosome"/>
</dbReference>
<proteinExistence type="inferred from homology"/>
<keyword evidence="3" id="KW-0479">Metal-binding</keyword>
<evidence type="ECO:0000256" key="6">
    <source>
        <dbReference type="ARBA" id="ARBA00034078"/>
    </source>
</evidence>
<dbReference type="InterPro" id="IPR001055">
    <property type="entry name" value="Adrenodoxin-like"/>
</dbReference>
<evidence type="ECO:0000256" key="5">
    <source>
        <dbReference type="ARBA" id="ARBA00023014"/>
    </source>
</evidence>
<dbReference type="CDD" id="cd00207">
    <property type="entry name" value="fer2"/>
    <property type="match status" value="1"/>
</dbReference>
<dbReference type="PANTHER" id="PTHR23426:SF65">
    <property type="entry name" value="FERREDOXIN-2, MITOCHONDRIAL"/>
    <property type="match status" value="1"/>
</dbReference>
<dbReference type="GO" id="GO:0051537">
    <property type="term" value="F:2 iron, 2 sulfur cluster binding"/>
    <property type="evidence" value="ECO:0007669"/>
    <property type="project" value="UniProtKB-KW"/>
</dbReference>
<name>A0A089HS08_PAEDU</name>
<dbReference type="OrthoDB" id="9810588at2"/>
<dbReference type="Gene3D" id="3.10.20.30">
    <property type="match status" value="1"/>
</dbReference>
<dbReference type="GO" id="GO:0046872">
    <property type="term" value="F:metal ion binding"/>
    <property type="evidence" value="ECO:0007669"/>
    <property type="project" value="UniProtKB-KW"/>
</dbReference>
<dbReference type="InterPro" id="IPR012675">
    <property type="entry name" value="Beta-grasp_dom_sf"/>
</dbReference>
<protein>
    <submittedName>
        <fullName evidence="8">Ferredoxin</fullName>
    </submittedName>
</protein>
<evidence type="ECO:0000256" key="3">
    <source>
        <dbReference type="ARBA" id="ARBA00022723"/>
    </source>
</evidence>
<dbReference type="KEGG" id="pdu:PDUR_17535"/>
<evidence type="ECO:0000313" key="9">
    <source>
        <dbReference type="Proteomes" id="UP000029409"/>
    </source>
</evidence>
<feature type="domain" description="2Fe-2S ferredoxin-type" evidence="7">
    <location>
        <begin position="7"/>
        <end position="101"/>
    </location>
</feature>
<evidence type="ECO:0000256" key="1">
    <source>
        <dbReference type="ARBA" id="ARBA00010914"/>
    </source>
</evidence>
<evidence type="ECO:0000313" key="8">
    <source>
        <dbReference type="EMBL" id="AIQ13520.1"/>
    </source>
</evidence>
<evidence type="ECO:0000259" key="7">
    <source>
        <dbReference type="PROSITE" id="PS51085"/>
    </source>
</evidence>
<gene>
    <name evidence="8" type="ORF">PDUR_17535</name>
</gene>
<comment type="similarity">
    <text evidence="1">Belongs to the adrenodoxin/putidaredoxin family.</text>
</comment>
<organism evidence="8 9">
    <name type="scientific">Paenibacillus durus</name>
    <name type="common">Paenibacillus azotofixans</name>
    <dbReference type="NCBI Taxonomy" id="44251"/>
    <lineage>
        <taxon>Bacteria</taxon>
        <taxon>Bacillati</taxon>
        <taxon>Bacillota</taxon>
        <taxon>Bacilli</taxon>
        <taxon>Bacillales</taxon>
        <taxon>Paenibacillaceae</taxon>
        <taxon>Paenibacillus</taxon>
    </lineage>
</organism>
<dbReference type="EMBL" id="CP009288">
    <property type="protein sequence ID" value="AIQ13520.1"/>
    <property type="molecule type" value="Genomic_DNA"/>
</dbReference>
<accession>A0A089HS08</accession>
<keyword evidence="4" id="KW-0408">Iron</keyword>
<dbReference type="Pfam" id="PF00111">
    <property type="entry name" value="Fer2"/>
    <property type="match status" value="1"/>
</dbReference>
<dbReference type="AlphaFoldDB" id="A0A089HS08"/>
<keyword evidence="5" id="KW-0411">Iron-sulfur</keyword>
<dbReference type="GO" id="GO:0009055">
    <property type="term" value="F:electron transfer activity"/>
    <property type="evidence" value="ECO:0007669"/>
    <property type="project" value="TreeGrafter"/>
</dbReference>
<reference evidence="8 9" key="1">
    <citation type="submission" date="2014-08" db="EMBL/GenBank/DDBJ databases">
        <title>Comparative genomics of the Paenibacillus odorifer group.</title>
        <authorList>
            <person name="den Bakker H.C."/>
            <person name="Tsai Y.-C."/>
            <person name="Martin N."/>
            <person name="Korlach J."/>
            <person name="Wiedmann M."/>
        </authorList>
    </citation>
    <scope>NUCLEOTIDE SEQUENCE [LARGE SCALE GENOMIC DNA]</scope>
    <source>
        <strain evidence="8 9">DSM 1735</strain>
    </source>
</reference>
<keyword evidence="9" id="KW-1185">Reference proteome</keyword>
<dbReference type="RefSeq" id="WP_042207325.1">
    <property type="nucleotide sequence ID" value="NZ_CP009288.1"/>
</dbReference>
<dbReference type="eggNOG" id="COG0633">
    <property type="taxonomic scope" value="Bacteria"/>
</dbReference>